<comment type="caution">
    <text evidence="1">The sequence shown here is derived from an EMBL/GenBank/DDBJ whole genome shotgun (WGS) entry which is preliminary data.</text>
</comment>
<proteinExistence type="predicted"/>
<dbReference type="EMBL" id="JBBWWQ010000017">
    <property type="protein sequence ID" value="KAK8923903.1"/>
    <property type="molecule type" value="Genomic_DNA"/>
</dbReference>
<keyword evidence="2" id="KW-1185">Reference proteome</keyword>
<evidence type="ECO:0000313" key="1">
    <source>
        <dbReference type="EMBL" id="KAK8923903.1"/>
    </source>
</evidence>
<dbReference type="AlphaFoldDB" id="A0AAP0FY24"/>
<gene>
    <name evidence="1" type="ORF">KSP39_PZI019117</name>
</gene>
<accession>A0AAP0FY24</accession>
<organism evidence="1 2">
    <name type="scientific">Platanthera zijinensis</name>
    <dbReference type="NCBI Taxonomy" id="2320716"/>
    <lineage>
        <taxon>Eukaryota</taxon>
        <taxon>Viridiplantae</taxon>
        <taxon>Streptophyta</taxon>
        <taxon>Embryophyta</taxon>
        <taxon>Tracheophyta</taxon>
        <taxon>Spermatophyta</taxon>
        <taxon>Magnoliopsida</taxon>
        <taxon>Liliopsida</taxon>
        <taxon>Asparagales</taxon>
        <taxon>Orchidaceae</taxon>
        <taxon>Orchidoideae</taxon>
        <taxon>Orchideae</taxon>
        <taxon>Orchidinae</taxon>
        <taxon>Platanthera</taxon>
    </lineage>
</organism>
<sequence length="54" mass="6131">MVYNIFFFMKMTQTLKVSREDVVELMAFQHGAQESGFILILISMGCLLVSVSNL</sequence>
<name>A0AAP0FY24_9ASPA</name>
<protein>
    <submittedName>
        <fullName evidence="1">Uncharacterized protein</fullName>
    </submittedName>
</protein>
<reference evidence="1 2" key="1">
    <citation type="journal article" date="2022" name="Nat. Plants">
        <title>Genomes of leafy and leafless Platanthera orchids illuminate the evolution of mycoheterotrophy.</title>
        <authorList>
            <person name="Li M.H."/>
            <person name="Liu K.W."/>
            <person name="Li Z."/>
            <person name="Lu H.C."/>
            <person name="Ye Q.L."/>
            <person name="Zhang D."/>
            <person name="Wang J.Y."/>
            <person name="Li Y.F."/>
            <person name="Zhong Z.M."/>
            <person name="Liu X."/>
            <person name="Yu X."/>
            <person name="Liu D.K."/>
            <person name="Tu X.D."/>
            <person name="Liu B."/>
            <person name="Hao Y."/>
            <person name="Liao X.Y."/>
            <person name="Jiang Y.T."/>
            <person name="Sun W.H."/>
            <person name="Chen J."/>
            <person name="Chen Y.Q."/>
            <person name="Ai Y."/>
            <person name="Zhai J.W."/>
            <person name="Wu S.S."/>
            <person name="Zhou Z."/>
            <person name="Hsiao Y.Y."/>
            <person name="Wu W.L."/>
            <person name="Chen Y.Y."/>
            <person name="Lin Y.F."/>
            <person name="Hsu J.L."/>
            <person name="Li C.Y."/>
            <person name="Wang Z.W."/>
            <person name="Zhao X."/>
            <person name="Zhong W.Y."/>
            <person name="Ma X.K."/>
            <person name="Ma L."/>
            <person name="Huang J."/>
            <person name="Chen G.Z."/>
            <person name="Huang M.Z."/>
            <person name="Huang L."/>
            <person name="Peng D.H."/>
            <person name="Luo Y.B."/>
            <person name="Zou S.Q."/>
            <person name="Chen S.P."/>
            <person name="Lan S."/>
            <person name="Tsai W.C."/>
            <person name="Van de Peer Y."/>
            <person name="Liu Z.J."/>
        </authorList>
    </citation>
    <scope>NUCLEOTIDE SEQUENCE [LARGE SCALE GENOMIC DNA]</scope>
    <source>
        <strain evidence="1">Lor287</strain>
    </source>
</reference>
<evidence type="ECO:0000313" key="2">
    <source>
        <dbReference type="Proteomes" id="UP001418222"/>
    </source>
</evidence>
<dbReference type="Proteomes" id="UP001418222">
    <property type="component" value="Unassembled WGS sequence"/>
</dbReference>